<proteinExistence type="predicted"/>
<gene>
    <name evidence="1" type="ORF">FRX48_08140</name>
</gene>
<dbReference type="EMBL" id="VXIT01000014">
    <property type="protein sequence ID" value="KAA6408398.1"/>
    <property type="molecule type" value="Genomic_DNA"/>
</dbReference>
<comment type="caution">
    <text evidence="1">The sequence shown here is derived from an EMBL/GenBank/DDBJ whole genome shotgun (WGS) entry which is preliminary data.</text>
</comment>
<evidence type="ECO:0000313" key="2">
    <source>
        <dbReference type="Proteomes" id="UP000324767"/>
    </source>
</evidence>
<name>A0A5M8PHD7_9LECA</name>
<sequence length="136" mass="15388">MLDAFITPAKREWLSSLLGRATSHNNGRQTSRMQRLDNIVLFSPGVYRVFSEGDLRLGPEDPVKAAKRGKENSNQVYKRSFSEVRDCPSFPIEYPYIVTMTNHCPGIAPLPNAELFRVQARFATGLTWLVVADQMK</sequence>
<dbReference type="AlphaFoldDB" id="A0A5M8PHD7"/>
<accession>A0A5M8PHD7</accession>
<organism evidence="1 2">
    <name type="scientific">Lasallia pustulata</name>
    <dbReference type="NCBI Taxonomy" id="136370"/>
    <lineage>
        <taxon>Eukaryota</taxon>
        <taxon>Fungi</taxon>
        <taxon>Dikarya</taxon>
        <taxon>Ascomycota</taxon>
        <taxon>Pezizomycotina</taxon>
        <taxon>Lecanoromycetes</taxon>
        <taxon>OSLEUM clade</taxon>
        <taxon>Umbilicariomycetidae</taxon>
        <taxon>Umbilicariales</taxon>
        <taxon>Umbilicariaceae</taxon>
        <taxon>Lasallia</taxon>
    </lineage>
</organism>
<reference evidence="1 2" key="1">
    <citation type="submission" date="2019-09" db="EMBL/GenBank/DDBJ databases">
        <title>The hologenome of the rock-dwelling lichen Lasallia pustulata.</title>
        <authorList>
            <person name="Greshake Tzovaras B."/>
            <person name="Segers F."/>
            <person name="Bicker A."/>
            <person name="Dal Grande F."/>
            <person name="Otte J."/>
            <person name="Hankeln T."/>
            <person name="Schmitt I."/>
            <person name="Ebersberger I."/>
        </authorList>
    </citation>
    <scope>NUCLEOTIDE SEQUENCE [LARGE SCALE GENOMIC DNA]</scope>
    <source>
        <strain evidence="1">A1-1</strain>
    </source>
</reference>
<dbReference type="Proteomes" id="UP000324767">
    <property type="component" value="Unassembled WGS sequence"/>
</dbReference>
<evidence type="ECO:0000313" key="1">
    <source>
        <dbReference type="EMBL" id="KAA6408398.1"/>
    </source>
</evidence>
<protein>
    <submittedName>
        <fullName evidence="1">Uncharacterized protein</fullName>
    </submittedName>
</protein>